<dbReference type="EMBL" id="JAPDNT010000008">
    <property type="protein sequence ID" value="MCW3475457.1"/>
    <property type="molecule type" value="Genomic_DNA"/>
</dbReference>
<gene>
    <name evidence="4" type="ORF">OL599_12810</name>
</gene>
<reference evidence="4" key="2">
    <citation type="submission" date="2022-10" db="EMBL/GenBank/DDBJ databases">
        <authorList>
            <person name="Trinh H.N."/>
        </authorList>
    </citation>
    <scope>NUCLEOTIDE SEQUENCE</scope>
    <source>
        <strain evidence="4">RN2-1</strain>
    </source>
</reference>
<feature type="region of interest" description="Disordered" evidence="1">
    <location>
        <begin position="23"/>
        <end position="70"/>
    </location>
</feature>
<dbReference type="SUPFAM" id="SSF47473">
    <property type="entry name" value="EF-hand"/>
    <property type="match status" value="1"/>
</dbReference>
<evidence type="ECO:0000256" key="1">
    <source>
        <dbReference type="SAM" id="MobiDB-lite"/>
    </source>
</evidence>
<dbReference type="RefSeq" id="WP_264714166.1">
    <property type="nucleotide sequence ID" value="NZ_JAPDNT010000008.1"/>
</dbReference>
<keyword evidence="2" id="KW-0732">Signal</keyword>
<organism evidence="4 5">
    <name type="scientific">Limobrevibacterium gyesilva</name>
    <dbReference type="NCBI Taxonomy" id="2991712"/>
    <lineage>
        <taxon>Bacteria</taxon>
        <taxon>Pseudomonadati</taxon>
        <taxon>Pseudomonadota</taxon>
        <taxon>Alphaproteobacteria</taxon>
        <taxon>Acetobacterales</taxon>
        <taxon>Acetobacteraceae</taxon>
        <taxon>Limobrevibacterium</taxon>
    </lineage>
</organism>
<feature type="chain" id="PRO_5041262643" evidence="2">
    <location>
        <begin position="20"/>
        <end position="144"/>
    </location>
</feature>
<protein>
    <submittedName>
        <fullName evidence="4">EF-hand domain-containing protein</fullName>
    </submittedName>
</protein>
<dbReference type="PROSITE" id="PS50222">
    <property type="entry name" value="EF_HAND_2"/>
    <property type="match status" value="1"/>
</dbReference>
<feature type="signal peptide" evidence="2">
    <location>
        <begin position="1"/>
        <end position="19"/>
    </location>
</feature>
<keyword evidence="5" id="KW-1185">Reference proteome</keyword>
<evidence type="ECO:0000259" key="3">
    <source>
        <dbReference type="PROSITE" id="PS50222"/>
    </source>
</evidence>
<dbReference type="Proteomes" id="UP001165679">
    <property type="component" value="Unassembled WGS sequence"/>
</dbReference>
<dbReference type="Gene3D" id="1.10.238.10">
    <property type="entry name" value="EF-hand"/>
    <property type="match status" value="1"/>
</dbReference>
<feature type="compositionally biased region" description="Low complexity" evidence="1">
    <location>
        <begin position="24"/>
        <end position="68"/>
    </location>
</feature>
<name>A0AA42CHZ3_9PROT</name>
<evidence type="ECO:0000256" key="2">
    <source>
        <dbReference type="SAM" id="SignalP"/>
    </source>
</evidence>
<comment type="caution">
    <text evidence="4">The sequence shown here is derived from an EMBL/GenBank/DDBJ whole genome shotgun (WGS) entry which is preliminary data.</text>
</comment>
<proteinExistence type="predicted"/>
<feature type="domain" description="EF-hand" evidence="3">
    <location>
        <begin position="95"/>
        <end position="130"/>
    </location>
</feature>
<accession>A0AA42CHZ3</accession>
<evidence type="ECO:0000313" key="5">
    <source>
        <dbReference type="Proteomes" id="UP001165679"/>
    </source>
</evidence>
<reference evidence="4" key="1">
    <citation type="submission" date="2022-09" db="EMBL/GenBank/DDBJ databases">
        <title>Rhodovastum sp. nov. RN2-1 isolated from soil in Seongnam, South Korea.</title>
        <authorList>
            <person name="Le N.T."/>
        </authorList>
    </citation>
    <scope>NUCLEOTIDE SEQUENCE</scope>
    <source>
        <strain evidence="4">RN2-1</strain>
    </source>
</reference>
<dbReference type="InterPro" id="IPR002048">
    <property type="entry name" value="EF_hand_dom"/>
</dbReference>
<sequence length="144" mass="15010">MRWMIPALALAMVAGHAHAQGTMAPATAPTTPAPAATAPASPAPSVSTQAAPATKPAAKPAGKTASTSHMTLQQRFDAANTTHDGHLTKEQARSAKMTQTVRHFDAIDKDHKGYVTMDDLHAYASAQRAQHRTTPAAKPAPTKS</sequence>
<evidence type="ECO:0000313" key="4">
    <source>
        <dbReference type="EMBL" id="MCW3475457.1"/>
    </source>
</evidence>
<dbReference type="GO" id="GO:0005509">
    <property type="term" value="F:calcium ion binding"/>
    <property type="evidence" value="ECO:0007669"/>
    <property type="project" value="InterPro"/>
</dbReference>
<feature type="region of interest" description="Disordered" evidence="1">
    <location>
        <begin position="125"/>
        <end position="144"/>
    </location>
</feature>
<dbReference type="InterPro" id="IPR011992">
    <property type="entry name" value="EF-hand-dom_pair"/>
</dbReference>
<dbReference type="AlphaFoldDB" id="A0AA42CHZ3"/>